<evidence type="ECO:0000313" key="1">
    <source>
        <dbReference type="EMBL" id="MEL0605791.1"/>
    </source>
</evidence>
<name>A0ACC6R7J2_9GAMM</name>
<sequence>MASTLKEQLITILLTSALTSTGWVGVQYYNATKQQEQFSNQLYKELYDKSAKALEEIDDKYSKLMDFYATKHGLSTHEYKSEFNEFKNAVEDYKSYVKELERYGNSSQVKAANFLKELIWGLYGDFYLHFSTIEQVEDHVQLVLLNQYSNSEYFDALNEALDNDLDNLIQLENRTYYEVSQYKKPLIDAYRQYLNYHFRSSLGLEATEDMVNAINSIESKQQRNPENEYKDKALPFMFSEQRVYQAATLDFSESDDFLKQKNAALKHNTKLKFIALVIENEPSLKSKLEEQVKDKKEVIE</sequence>
<evidence type="ECO:0000313" key="2">
    <source>
        <dbReference type="Proteomes" id="UP001374952"/>
    </source>
</evidence>
<gene>
    <name evidence="1" type="ORF">V6250_16585</name>
</gene>
<dbReference type="EMBL" id="JBAKAX010000022">
    <property type="protein sequence ID" value="MEL0605791.1"/>
    <property type="molecule type" value="Genomic_DNA"/>
</dbReference>
<dbReference type="Proteomes" id="UP001374952">
    <property type="component" value="Unassembled WGS sequence"/>
</dbReference>
<accession>A0ACC6R7J2</accession>
<proteinExistence type="predicted"/>
<protein>
    <submittedName>
        <fullName evidence="1">Uncharacterized protein</fullName>
    </submittedName>
</protein>
<keyword evidence="2" id="KW-1185">Reference proteome</keyword>
<comment type="caution">
    <text evidence="1">The sequence shown here is derived from an EMBL/GenBank/DDBJ whole genome shotgun (WGS) entry which is preliminary data.</text>
</comment>
<reference evidence="1" key="1">
    <citation type="submission" date="2024-02" db="EMBL/GenBank/DDBJ databases">
        <title>Bacteria isolated from the canopy kelp, Nereocystis luetkeana.</title>
        <authorList>
            <person name="Pfister C.A."/>
            <person name="Younker I.T."/>
            <person name="Light S.H."/>
        </authorList>
    </citation>
    <scope>NUCLEOTIDE SEQUENCE</scope>
    <source>
        <strain evidence="1">TN.2.01</strain>
    </source>
</reference>
<organism evidence="1 2">
    <name type="scientific">Pseudoalteromonas undina</name>
    <dbReference type="NCBI Taxonomy" id="43660"/>
    <lineage>
        <taxon>Bacteria</taxon>
        <taxon>Pseudomonadati</taxon>
        <taxon>Pseudomonadota</taxon>
        <taxon>Gammaproteobacteria</taxon>
        <taxon>Alteromonadales</taxon>
        <taxon>Pseudoalteromonadaceae</taxon>
        <taxon>Pseudoalteromonas</taxon>
    </lineage>
</organism>